<dbReference type="InterPro" id="IPR011050">
    <property type="entry name" value="Pectin_lyase_fold/virulence"/>
</dbReference>
<name>A0A5J4WE00_9EUKA</name>
<dbReference type="InterPro" id="IPR012334">
    <property type="entry name" value="Pectin_lyas_fold"/>
</dbReference>
<sequence length="181" mass="20168">MQKVWLQTRTQQFSSNQPRTIWEVSDQAASQHTIEQTIGKLTLQYIDFGYVMTTESTPVSTPTSSIISIHSLQDPYPDITIEHCNFEGKTYRTYSMLRIEGGQRVIVDKCSFSSMDTINSPIQATSYKQFSVSNSNFTDINCIGTTGAIDVSQGRGNDWSISIASNYFDNCIGESIGAFSI</sequence>
<dbReference type="Proteomes" id="UP000324800">
    <property type="component" value="Unassembled WGS sequence"/>
</dbReference>
<evidence type="ECO:0000313" key="1">
    <source>
        <dbReference type="EMBL" id="KAA6392655.1"/>
    </source>
</evidence>
<organism evidence="1 2">
    <name type="scientific">Streblomastix strix</name>
    <dbReference type="NCBI Taxonomy" id="222440"/>
    <lineage>
        <taxon>Eukaryota</taxon>
        <taxon>Metamonada</taxon>
        <taxon>Preaxostyla</taxon>
        <taxon>Oxymonadida</taxon>
        <taxon>Streblomastigidae</taxon>
        <taxon>Streblomastix</taxon>
    </lineage>
</organism>
<dbReference type="SUPFAM" id="SSF51126">
    <property type="entry name" value="Pectin lyase-like"/>
    <property type="match status" value="1"/>
</dbReference>
<comment type="caution">
    <text evidence="1">The sequence shown here is derived from an EMBL/GenBank/DDBJ whole genome shotgun (WGS) entry which is preliminary data.</text>
</comment>
<gene>
    <name evidence="1" type="ORF">EZS28_011816</name>
</gene>
<protein>
    <recommendedName>
        <fullName evidence="3">Right handed beta helix domain-containing protein</fullName>
    </recommendedName>
</protein>
<dbReference type="Gene3D" id="2.160.20.10">
    <property type="entry name" value="Single-stranded right-handed beta-helix, Pectin lyase-like"/>
    <property type="match status" value="1"/>
</dbReference>
<evidence type="ECO:0008006" key="3">
    <source>
        <dbReference type="Google" id="ProtNLM"/>
    </source>
</evidence>
<reference evidence="1 2" key="1">
    <citation type="submission" date="2019-03" db="EMBL/GenBank/DDBJ databases">
        <title>Single cell metagenomics reveals metabolic interactions within the superorganism composed of flagellate Streblomastix strix and complex community of Bacteroidetes bacteria on its surface.</title>
        <authorList>
            <person name="Treitli S.C."/>
            <person name="Kolisko M."/>
            <person name="Husnik F."/>
            <person name="Keeling P."/>
            <person name="Hampl V."/>
        </authorList>
    </citation>
    <scope>NUCLEOTIDE SEQUENCE [LARGE SCALE GENOMIC DNA]</scope>
    <source>
        <strain evidence="1">ST1C</strain>
    </source>
</reference>
<dbReference type="AlphaFoldDB" id="A0A5J4WE00"/>
<dbReference type="EMBL" id="SNRW01002473">
    <property type="protein sequence ID" value="KAA6392655.1"/>
    <property type="molecule type" value="Genomic_DNA"/>
</dbReference>
<evidence type="ECO:0000313" key="2">
    <source>
        <dbReference type="Proteomes" id="UP000324800"/>
    </source>
</evidence>
<feature type="non-terminal residue" evidence="1">
    <location>
        <position position="181"/>
    </location>
</feature>
<accession>A0A5J4WE00</accession>
<proteinExistence type="predicted"/>